<keyword evidence="9" id="KW-0472">Membrane</keyword>
<evidence type="ECO:0000256" key="1">
    <source>
        <dbReference type="ARBA" id="ARBA00012513"/>
    </source>
</evidence>
<dbReference type="PANTHER" id="PTHR43289:SF6">
    <property type="entry name" value="SERINE_THREONINE-PROTEIN KINASE NEKL-3"/>
    <property type="match status" value="1"/>
</dbReference>
<sequence length="676" mass="70687">MRPGDEFAGRYVLKEVIGAGRGGDVWLAHDTMVGQDVALKPERVEGDRETAVRRLLGEPRALAKFRDHPHVVTLFDVVTVRSDGDTGGDVGGDTAVDAAGDVGETYWFVMEYVPGGGLDRQPPMSPERVARIGAQLADALAALHEAGIVHCDLKPANVGLTRRGAAKLLDFGAAYRAGGSETITANGPYSFTPDYAAPELARGNVPRPASDVFCLAATLYALVTGSPPRGGEPGANDDGANGDGVGAAGEDRDRLTYWKAEQGVVEMDAEAVGPLLPVLGAMLRRDPRQRPEAAEAGRLLAAVAEHGTPDPDIRPAPPGGGRPRRRRRALFLAAALGVGAAIVLSLVAIPENGDERGGDGNGTRGSAGRQLPKDPSNGGTRALIGDPRTADVCALADPDALHRFGESEVDVDYGNFDRCDVLVHPDDRSRIDVSVQLRRGSPPEASDPVRTIGGIAVREAPSKKGECGLLLSRDAIGGGGTGSGRTSGDMFVGVRVDVGHGTVAGGAAALCAVADTAARSAAEVLNRGPLPRRSPPYPDASLAWRSACALLDAEALSVVPGIRADVPEAGVADWDCEWFSDVDELEAEIAFFRDEPKSARDGRIVRLSGYDAVVEPEGNGDGTCTVFVPYREYGGRDAETAVEMLRLHVGGQRSMGELCHLATELATAAAAELRAR</sequence>
<dbReference type="AlphaFoldDB" id="A0A0K8PYQ0"/>
<evidence type="ECO:0000313" key="11">
    <source>
        <dbReference type="EMBL" id="GAP52584.1"/>
    </source>
</evidence>
<dbReference type="Proteomes" id="UP000053859">
    <property type="component" value="Unassembled WGS sequence"/>
</dbReference>
<evidence type="ECO:0000256" key="9">
    <source>
        <dbReference type="SAM" id="Phobius"/>
    </source>
</evidence>
<organism evidence="11 12">
    <name type="scientific">Streptomyces azureus</name>
    <dbReference type="NCBI Taxonomy" id="146537"/>
    <lineage>
        <taxon>Bacteria</taxon>
        <taxon>Bacillati</taxon>
        <taxon>Actinomycetota</taxon>
        <taxon>Actinomycetes</taxon>
        <taxon>Kitasatosporales</taxon>
        <taxon>Streptomycetaceae</taxon>
        <taxon>Streptomyces</taxon>
    </lineage>
</organism>
<dbReference type="PANTHER" id="PTHR43289">
    <property type="entry name" value="MITOGEN-ACTIVATED PROTEIN KINASE KINASE KINASE 20-RELATED"/>
    <property type="match status" value="1"/>
</dbReference>
<protein>
    <recommendedName>
        <fullName evidence="1">non-specific serine/threonine protein kinase</fullName>
        <ecNumber evidence="1">2.7.11.1</ecNumber>
    </recommendedName>
</protein>
<reference evidence="11" key="1">
    <citation type="journal article" date="2015" name="Genome Announc.">
        <title>Draft Genome Sequence of Thiostrepton-Producing Streptomyces azureus ATCC 14921.</title>
        <authorList>
            <person name="Sakihara K."/>
            <person name="Maeda J."/>
            <person name="Tashiro K."/>
            <person name="Fujino Y."/>
            <person name="Kuhara S."/>
            <person name="Ohshima T."/>
            <person name="Ogata S."/>
            <person name="Doi K."/>
        </authorList>
    </citation>
    <scope>NUCLEOTIDE SEQUENCE [LARGE SCALE GENOMIC DNA]</scope>
    <source>
        <strain evidence="11">ATCC14921</strain>
    </source>
</reference>
<accession>A0A0K8PYQ0</accession>
<dbReference type="SMART" id="SM00220">
    <property type="entry name" value="S_TKc"/>
    <property type="match status" value="1"/>
</dbReference>
<feature type="binding site" evidence="7">
    <location>
        <position position="40"/>
    </location>
    <ligand>
        <name>ATP</name>
        <dbReference type="ChEBI" id="CHEBI:30616"/>
    </ligand>
</feature>
<dbReference type="GO" id="GO:0005524">
    <property type="term" value="F:ATP binding"/>
    <property type="evidence" value="ECO:0007669"/>
    <property type="project" value="UniProtKB-UniRule"/>
</dbReference>
<evidence type="ECO:0000256" key="3">
    <source>
        <dbReference type="ARBA" id="ARBA00022679"/>
    </source>
</evidence>
<evidence type="ECO:0000256" key="4">
    <source>
        <dbReference type="ARBA" id="ARBA00022741"/>
    </source>
</evidence>
<dbReference type="EC" id="2.7.11.1" evidence="1"/>
<keyword evidence="4 7" id="KW-0547">Nucleotide-binding</keyword>
<evidence type="ECO:0000256" key="2">
    <source>
        <dbReference type="ARBA" id="ARBA00022527"/>
    </source>
</evidence>
<evidence type="ECO:0000256" key="8">
    <source>
        <dbReference type="SAM" id="MobiDB-lite"/>
    </source>
</evidence>
<keyword evidence="9" id="KW-0812">Transmembrane</keyword>
<evidence type="ECO:0000313" key="12">
    <source>
        <dbReference type="Proteomes" id="UP000053859"/>
    </source>
</evidence>
<dbReference type="CDD" id="cd14014">
    <property type="entry name" value="STKc_PknB_like"/>
    <property type="match status" value="1"/>
</dbReference>
<dbReference type="SUPFAM" id="SSF56112">
    <property type="entry name" value="Protein kinase-like (PK-like)"/>
    <property type="match status" value="1"/>
</dbReference>
<keyword evidence="3" id="KW-0808">Transferase</keyword>
<evidence type="ECO:0000256" key="6">
    <source>
        <dbReference type="ARBA" id="ARBA00022840"/>
    </source>
</evidence>
<proteinExistence type="predicted"/>
<dbReference type="InterPro" id="IPR011009">
    <property type="entry name" value="Kinase-like_dom_sf"/>
</dbReference>
<feature type="region of interest" description="Disordered" evidence="8">
    <location>
        <begin position="304"/>
        <end position="324"/>
    </location>
</feature>
<dbReference type="OrthoDB" id="9762169at2"/>
<dbReference type="Gene3D" id="1.10.510.10">
    <property type="entry name" value="Transferase(Phosphotransferase) domain 1"/>
    <property type="match status" value="1"/>
</dbReference>
<dbReference type="Pfam" id="PF00069">
    <property type="entry name" value="Pkinase"/>
    <property type="match status" value="1"/>
</dbReference>
<dbReference type="PROSITE" id="PS50011">
    <property type="entry name" value="PROTEIN_KINASE_DOM"/>
    <property type="match status" value="1"/>
</dbReference>
<dbReference type="GO" id="GO:0004674">
    <property type="term" value="F:protein serine/threonine kinase activity"/>
    <property type="evidence" value="ECO:0007669"/>
    <property type="project" value="UniProtKB-KW"/>
</dbReference>
<evidence type="ECO:0000256" key="5">
    <source>
        <dbReference type="ARBA" id="ARBA00022777"/>
    </source>
</evidence>
<evidence type="ECO:0000256" key="7">
    <source>
        <dbReference type="PROSITE-ProRule" id="PRU10141"/>
    </source>
</evidence>
<keyword evidence="9" id="KW-1133">Transmembrane helix</keyword>
<keyword evidence="2" id="KW-0723">Serine/threonine-protein kinase</keyword>
<keyword evidence="6 7" id="KW-0067">ATP-binding</keyword>
<keyword evidence="12" id="KW-1185">Reference proteome</keyword>
<dbReference type="InterPro" id="IPR000719">
    <property type="entry name" value="Prot_kinase_dom"/>
</dbReference>
<feature type="region of interest" description="Disordered" evidence="8">
    <location>
        <begin position="227"/>
        <end position="248"/>
    </location>
</feature>
<feature type="region of interest" description="Disordered" evidence="8">
    <location>
        <begin position="351"/>
        <end position="385"/>
    </location>
</feature>
<keyword evidence="5" id="KW-0418">Kinase</keyword>
<feature type="transmembrane region" description="Helical" evidence="9">
    <location>
        <begin position="329"/>
        <end position="349"/>
    </location>
</feature>
<name>A0A0K8PYQ0_STRAJ</name>
<dbReference type="Gene3D" id="3.30.200.20">
    <property type="entry name" value="Phosphorylase Kinase, domain 1"/>
    <property type="match status" value="1"/>
</dbReference>
<feature type="domain" description="Protein kinase" evidence="10">
    <location>
        <begin position="11"/>
        <end position="303"/>
    </location>
</feature>
<evidence type="ECO:0000259" key="10">
    <source>
        <dbReference type="PROSITE" id="PS50011"/>
    </source>
</evidence>
<dbReference type="PROSITE" id="PS00107">
    <property type="entry name" value="PROTEIN_KINASE_ATP"/>
    <property type="match status" value="1"/>
</dbReference>
<dbReference type="InterPro" id="IPR017441">
    <property type="entry name" value="Protein_kinase_ATP_BS"/>
</dbReference>
<dbReference type="PATRIC" id="fig|146537.3.peg.7859"/>
<dbReference type="EMBL" id="DF968465">
    <property type="protein sequence ID" value="GAP52584.1"/>
    <property type="molecule type" value="Genomic_DNA"/>
</dbReference>
<dbReference type="RefSeq" id="WP_059423798.1">
    <property type="nucleotide sequence ID" value="NZ_DF968465.1"/>
</dbReference>
<gene>
    <name evidence="11" type="ORF">SAZU_7461</name>
</gene>